<organism evidence="1">
    <name type="scientific">Anopheles marajoara</name>
    <dbReference type="NCBI Taxonomy" id="58244"/>
    <lineage>
        <taxon>Eukaryota</taxon>
        <taxon>Metazoa</taxon>
        <taxon>Ecdysozoa</taxon>
        <taxon>Arthropoda</taxon>
        <taxon>Hexapoda</taxon>
        <taxon>Insecta</taxon>
        <taxon>Pterygota</taxon>
        <taxon>Neoptera</taxon>
        <taxon>Endopterygota</taxon>
        <taxon>Diptera</taxon>
        <taxon>Nematocera</taxon>
        <taxon>Culicoidea</taxon>
        <taxon>Culicidae</taxon>
        <taxon>Anophelinae</taxon>
        <taxon>Anopheles</taxon>
    </lineage>
</organism>
<reference evidence="1" key="1">
    <citation type="submission" date="2018-01" db="EMBL/GenBank/DDBJ databases">
        <title>An insight into the sialome of Amazonian anophelines.</title>
        <authorList>
            <person name="Ribeiro J.M."/>
            <person name="Scarpassa V."/>
            <person name="Calvo E."/>
        </authorList>
    </citation>
    <scope>NUCLEOTIDE SEQUENCE</scope>
    <source>
        <tissue evidence="1">Salivary glands</tissue>
    </source>
</reference>
<name>A0A2M4CAU2_9DIPT</name>
<dbReference type="EMBL" id="GGFJ01013335">
    <property type="protein sequence ID" value="MBW62476.1"/>
    <property type="molecule type" value="Transcribed_RNA"/>
</dbReference>
<sequence length="83" mass="9053">MVTFPPSPKGTLRRRFLLVPSVVRSTVGSTACNVTQYGLCRRMPDRANRSVQPNTVCLSPSSCSFSYIAQSTRGSSIRSPSSR</sequence>
<protein>
    <submittedName>
        <fullName evidence="1">Putative secreted protein</fullName>
    </submittedName>
</protein>
<proteinExistence type="predicted"/>
<accession>A0A2M4CAU2</accession>
<evidence type="ECO:0000313" key="1">
    <source>
        <dbReference type="EMBL" id="MBW62476.1"/>
    </source>
</evidence>
<dbReference type="AlphaFoldDB" id="A0A2M4CAU2"/>